<comment type="caution">
    <text evidence="2">The sequence shown here is derived from an EMBL/GenBank/DDBJ whole genome shotgun (WGS) entry which is preliminary data.</text>
</comment>
<evidence type="ECO:0000313" key="3">
    <source>
        <dbReference type="Proteomes" id="UP000187486"/>
    </source>
</evidence>
<dbReference type="STRING" id="76021.BS329_01760"/>
<evidence type="ECO:0000256" key="1">
    <source>
        <dbReference type="SAM" id="MobiDB-lite"/>
    </source>
</evidence>
<proteinExistence type="predicted"/>
<dbReference type="OrthoDB" id="3475201at2"/>
<feature type="region of interest" description="Disordered" evidence="1">
    <location>
        <begin position="1"/>
        <end position="25"/>
    </location>
</feature>
<gene>
    <name evidence="2" type="ORF">BS329_01760</name>
</gene>
<dbReference type="RefSeq" id="WP_076155049.1">
    <property type="nucleotide sequence ID" value="NZ_JBEZVB010000036.1"/>
</dbReference>
<dbReference type="Proteomes" id="UP000187486">
    <property type="component" value="Unassembled WGS sequence"/>
</dbReference>
<dbReference type="EMBL" id="MQUQ01000001">
    <property type="protein sequence ID" value="OLZ57420.1"/>
    <property type="molecule type" value="Genomic_DNA"/>
</dbReference>
<sequence length="166" mass="17867">MTDDHSGSGMPGPDQLKASRVRADARDRDAAGRLAEVLAGQGDQQGALAVWARTYGDCSPTTKRLAELLAERGDVAGAVSAWRFSDAMRQNPEGSHASWLKTLPDEDRLECEDDPEDWAFMEAEQVARLLADRGDATALAELRARACAGDSAAASTWLTITPRDTH</sequence>
<name>A0A1R0L3V0_9PSEU</name>
<keyword evidence="3" id="KW-1185">Reference proteome</keyword>
<dbReference type="AlphaFoldDB" id="A0A1R0L3V0"/>
<organism evidence="2 3">
    <name type="scientific">Amycolatopsis coloradensis</name>
    <dbReference type="NCBI Taxonomy" id="76021"/>
    <lineage>
        <taxon>Bacteria</taxon>
        <taxon>Bacillati</taxon>
        <taxon>Actinomycetota</taxon>
        <taxon>Actinomycetes</taxon>
        <taxon>Pseudonocardiales</taxon>
        <taxon>Pseudonocardiaceae</taxon>
        <taxon>Amycolatopsis</taxon>
    </lineage>
</organism>
<evidence type="ECO:0000313" key="2">
    <source>
        <dbReference type="EMBL" id="OLZ57420.1"/>
    </source>
</evidence>
<accession>A0A1R0L3V0</accession>
<reference evidence="2 3" key="1">
    <citation type="submission" date="2016-01" db="EMBL/GenBank/DDBJ databases">
        <title>Amycolatopsis coloradensis genome sequencing and assembly.</title>
        <authorList>
            <person name="Mayilraj S."/>
        </authorList>
    </citation>
    <scope>NUCLEOTIDE SEQUENCE [LARGE SCALE GENOMIC DNA]</scope>
    <source>
        <strain evidence="2 3">DSM 44225</strain>
    </source>
</reference>
<protein>
    <submittedName>
        <fullName evidence="2">Uncharacterized protein</fullName>
    </submittedName>
</protein>